<dbReference type="InterPro" id="IPR052709">
    <property type="entry name" value="Transposase-MT_Hybrid"/>
</dbReference>
<dbReference type="PANTHER" id="PTHR46060:SF1">
    <property type="entry name" value="MARINER MOS1 TRANSPOSASE-LIKE PROTEIN"/>
    <property type="match status" value="1"/>
</dbReference>
<dbReference type="AlphaFoldDB" id="A0A4C1ZGA4"/>
<accession>A0A4C1ZGA4</accession>
<comment type="caution">
    <text evidence="1">The sequence shown here is derived from an EMBL/GenBank/DDBJ whole genome shotgun (WGS) entry which is preliminary data.</text>
</comment>
<keyword evidence="2" id="KW-1185">Reference proteome</keyword>
<dbReference type="EMBL" id="BGZK01001820">
    <property type="protein sequence ID" value="GBP86840.1"/>
    <property type="molecule type" value="Genomic_DNA"/>
</dbReference>
<evidence type="ECO:0000313" key="1">
    <source>
        <dbReference type="EMBL" id="GBP86840.1"/>
    </source>
</evidence>
<gene>
    <name evidence="1" type="ORF">EVAR_86714_1</name>
</gene>
<evidence type="ECO:0000313" key="2">
    <source>
        <dbReference type="Proteomes" id="UP000299102"/>
    </source>
</evidence>
<reference evidence="1 2" key="1">
    <citation type="journal article" date="2019" name="Commun. Biol.">
        <title>The bagworm genome reveals a unique fibroin gene that provides high tensile strength.</title>
        <authorList>
            <person name="Kono N."/>
            <person name="Nakamura H."/>
            <person name="Ohtoshi R."/>
            <person name="Tomita M."/>
            <person name="Numata K."/>
            <person name="Arakawa K."/>
        </authorList>
    </citation>
    <scope>NUCLEOTIDE SEQUENCE [LARGE SCALE GENOMIC DNA]</scope>
</reference>
<sequence length="168" mass="18674">MITATYEHLSTAEKSPIYVQRYQESCRKSVNHIGKVAALDGLPLDAPPTGSVSLATGGSRWLGPHCNLTAQQSHARLRTAFGNKAPFKMAIYNWFAEFKPGLVNLSDEVRDGRSSTAVDNKYIDAVRRMIETDRHVTYHEIRTSLGIGMSQIQSILQKHLDISNPTFS</sequence>
<dbReference type="PANTHER" id="PTHR46060">
    <property type="entry name" value="MARINER MOS1 TRANSPOSASE-LIKE PROTEIN"/>
    <property type="match status" value="1"/>
</dbReference>
<evidence type="ECO:0008006" key="3">
    <source>
        <dbReference type="Google" id="ProtNLM"/>
    </source>
</evidence>
<organism evidence="1 2">
    <name type="scientific">Eumeta variegata</name>
    <name type="common">Bagworm moth</name>
    <name type="synonym">Eumeta japonica</name>
    <dbReference type="NCBI Taxonomy" id="151549"/>
    <lineage>
        <taxon>Eukaryota</taxon>
        <taxon>Metazoa</taxon>
        <taxon>Ecdysozoa</taxon>
        <taxon>Arthropoda</taxon>
        <taxon>Hexapoda</taxon>
        <taxon>Insecta</taxon>
        <taxon>Pterygota</taxon>
        <taxon>Neoptera</taxon>
        <taxon>Endopterygota</taxon>
        <taxon>Lepidoptera</taxon>
        <taxon>Glossata</taxon>
        <taxon>Ditrysia</taxon>
        <taxon>Tineoidea</taxon>
        <taxon>Psychidae</taxon>
        <taxon>Oiketicinae</taxon>
        <taxon>Eumeta</taxon>
    </lineage>
</organism>
<proteinExistence type="predicted"/>
<dbReference type="STRING" id="151549.A0A4C1ZGA4"/>
<dbReference type="OrthoDB" id="10017160at2759"/>
<name>A0A4C1ZGA4_EUMVA</name>
<dbReference type="Proteomes" id="UP000299102">
    <property type="component" value="Unassembled WGS sequence"/>
</dbReference>
<protein>
    <recommendedName>
        <fullName evidence="3">Mos1 transposase HTH domain-containing protein</fullName>
    </recommendedName>
</protein>